<name>A0A1F8BXF0_9BACT</name>
<dbReference type="Proteomes" id="UP000178429">
    <property type="component" value="Unassembled WGS sequence"/>
</dbReference>
<dbReference type="NCBIfam" id="NF001503">
    <property type="entry name" value="PRK00349.1"/>
    <property type="match status" value="1"/>
</dbReference>
<dbReference type="Gene3D" id="3.30.190.20">
    <property type="match status" value="1"/>
</dbReference>
<evidence type="ECO:0000256" key="7">
    <source>
        <dbReference type="ARBA" id="ARBA00022769"/>
    </source>
</evidence>
<evidence type="ECO:0000256" key="14">
    <source>
        <dbReference type="ARBA" id="ARBA00038000"/>
    </source>
</evidence>
<evidence type="ECO:0000256" key="6">
    <source>
        <dbReference type="ARBA" id="ARBA00022763"/>
    </source>
</evidence>
<sequence length="936" mass="103172">MQETIKIRGAREHNLKNIDLEFPKNKLVVFTGVSGSGKSSLAFDTIYAEGQRRYVESLSSYARQFLGVMAKPDVDLIEGLSPAISIDQKTTSANPRSTVGTITEVYDYLRLLFARIGHPHCPICGREIANQSLDQIVGGVIDFIKNSAKDKKLVKLLFFSPLVEGRKGEYSGLLENLRAKGYKRVRIDNVMHKLDEEIILIKTNKHTIEVEVDRISVSSLDNLSGRITQSVEEALKLSEGLVIMSEVKDIGFGIPEIPKSFTDHLFSERFACPVDNIQIAEIEPRTFSFNSPHGACPSCTGIGRILKVDPERIFAQELSITEGGILPYANAFDQNTWFSRIIARFAWENDINIKTPIKNLTAQQKKMLLWGNGRSRFEGIANQIERRHRTTQSDYARAAYEKFMREVICEACEGRRLKKEALAITIEGMSISQITDLSIKDAQEWVESLPDGPVARLIVKEIVTRLNFLISVGLDYLTLGRAAGTLAGGEAQRIRLASQIGTGLTGVLYVLDEPTIGLHPRDNARLIATLKNLRDLGNTVIVVEHDAEMMNSSDYLVDFGPGAGKQGGAIIASGSSEQVAKNSNSITGQYLSGKRKISITGITSSKSSKSLRLLGAAQYNLKNIDLEIPLGKFVAVTGVSGSGKSTLIVETLYHGLNHEMNPAYRSQPGEYKKIEGQQNVNKVSLIDQSPIGRTPRSNPATYTKTFDLIRQAFASTRDARAAGYKPGRFSFNVKGGRCEACEGQGQVKIEMQFMADIWVVCEVCKGTRYNKQTLEVEYKGKNISDVLSLTVAEAEEFFHAHPAIVRKLETLQAVGLDYMELGQSAPTLSGGEAQRVKLAAELGKKHSGHVMYILDEPTTGLHFADLEKLLRVLKLLVSKGNTVIVIEHNLDIIKNADWIIDLGPEGGEKGGEVIAQGTPDHVRKQKNSYTGQFLSK</sequence>
<dbReference type="InterPro" id="IPR003439">
    <property type="entry name" value="ABC_transporter-like_ATP-bd"/>
</dbReference>
<organism evidence="18 19">
    <name type="scientific">Candidatus Woesebacteria bacterium RIFCSPLOWO2_01_FULL_44_14</name>
    <dbReference type="NCBI Taxonomy" id="1802525"/>
    <lineage>
        <taxon>Bacteria</taxon>
        <taxon>Candidatus Woeseibacteriota</taxon>
    </lineage>
</organism>
<dbReference type="SUPFAM" id="SSF52540">
    <property type="entry name" value="P-loop containing nucleoside triphosphate hydrolases"/>
    <property type="match status" value="2"/>
</dbReference>
<dbReference type="InterPro" id="IPR041552">
    <property type="entry name" value="UvrA_DNA-bd"/>
</dbReference>
<dbReference type="Pfam" id="PF17755">
    <property type="entry name" value="UvrA_DNA-bind"/>
    <property type="match status" value="1"/>
</dbReference>
<evidence type="ECO:0000256" key="13">
    <source>
        <dbReference type="ARBA" id="ARBA00023204"/>
    </source>
</evidence>
<evidence type="ECO:0000256" key="2">
    <source>
        <dbReference type="ARBA" id="ARBA00022490"/>
    </source>
</evidence>
<evidence type="ECO:0000256" key="10">
    <source>
        <dbReference type="ARBA" id="ARBA00022840"/>
    </source>
</evidence>
<keyword evidence="12" id="KW-0238">DNA-binding</keyword>
<proteinExistence type="inferred from homology"/>
<keyword evidence="11" id="KW-0267">Excision nuclease</keyword>
<comment type="similarity">
    <text evidence="14">Belongs to the ABC transporter superfamily. UvrA family.</text>
</comment>
<dbReference type="GO" id="GO:0003677">
    <property type="term" value="F:DNA binding"/>
    <property type="evidence" value="ECO:0007669"/>
    <property type="project" value="UniProtKB-KW"/>
</dbReference>
<evidence type="ECO:0000256" key="16">
    <source>
        <dbReference type="ARBA" id="ARBA00042156"/>
    </source>
</evidence>
<dbReference type="GO" id="GO:0005524">
    <property type="term" value="F:ATP binding"/>
    <property type="evidence" value="ECO:0007669"/>
    <property type="project" value="UniProtKB-KW"/>
</dbReference>
<dbReference type="InterPro" id="IPR041102">
    <property type="entry name" value="UvrA_inter"/>
</dbReference>
<dbReference type="GO" id="GO:0008270">
    <property type="term" value="F:zinc ion binding"/>
    <property type="evidence" value="ECO:0007669"/>
    <property type="project" value="UniProtKB-KW"/>
</dbReference>
<dbReference type="GO" id="GO:0006289">
    <property type="term" value="P:nucleotide-excision repair"/>
    <property type="evidence" value="ECO:0007669"/>
    <property type="project" value="InterPro"/>
</dbReference>
<dbReference type="InterPro" id="IPR004602">
    <property type="entry name" value="UvrA"/>
</dbReference>
<keyword evidence="6" id="KW-0227">DNA damage</keyword>
<dbReference type="GO" id="GO:0016887">
    <property type="term" value="F:ATP hydrolysis activity"/>
    <property type="evidence" value="ECO:0007669"/>
    <property type="project" value="InterPro"/>
</dbReference>
<evidence type="ECO:0000313" key="18">
    <source>
        <dbReference type="EMBL" id="OGM68736.1"/>
    </source>
</evidence>
<keyword evidence="2" id="KW-0963">Cytoplasm</keyword>
<evidence type="ECO:0000256" key="3">
    <source>
        <dbReference type="ARBA" id="ARBA00022723"/>
    </source>
</evidence>
<reference evidence="18 19" key="1">
    <citation type="journal article" date="2016" name="Nat. Commun.">
        <title>Thousands of microbial genomes shed light on interconnected biogeochemical processes in an aquifer system.</title>
        <authorList>
            <person name="Anantharaman K."/>
            <person name="Brown C.T."/>
            <person name="Hug L.A."/>
            <person name="Sharon I."/>
            <person name="Castelle C.J."/>
            <person name="Probst A.J."/>
            <person name="Thomas B.C."/>
            <person name="Singh A."/>
            <person name="Wilkins M.J."/>
            <person name="Karaoz U."/>
            <person name="Brodie E.L."/>
            <person name="Williams K.H."/>
            <person name="Hubbard S.S."/>
            <person name="Banfield J.F."/>
        </authorList>
    </citation>
    <scope>NUCLEOTIDE SEQUENCE [LARGE SCALE GENOMIC DNA]</scope>
</reference>
<gene>
    <name evidence="18" type="ORF">A2975_05560</name>
</gene>
<dbReference type="Gene3D" id="1.10.8.280">
    <property type="entry name" value="ABC transporter ATPase domain-like"/>
    <property type="match status" value="2"/>
</dbReference>
<dbReference type="PROSITE" id="PS00211">
    <property type="entry name" value="ABC_TRANSPORTER_1"/>
    <property type="match status" value="2"/>
</dbReference>
<evidence type="ECO:0000256" key="1">
    <source>
        <dbReference type="ARBA" id="ARBA00004496"/>
    </source>
</evidence>
<comment type="caution">
    <text evidence="18">The sequence shown here is derived from an EMBL/GenBank/DDBJ whole genome shotgun (WGS) entry which is preliminary data.</text>
</comment>
<evidence type="ECO:0000256" key="12">
    <source>
        <dbReference type="ARBA" id="ARBA00023125"/>
    </source>
</evidence>
<evidence type="ECO:0000256" key="9">
    <source>
        <dbReference type="ARBA" id="ARBA00022833"/>
    </source>
</evidence>
<dbReference type="GO" id="GO:0005737">
    <property type="term" value="C:cytoplasm"/>
    <property type="evidence" value="ECO:0007669"/>
    <property type="project" value="UniProtKB-SubCell"/>
</dbReference>
<evidence type="ECO:0000256" key="4">
    <source>
        <dbReference type="ARBA" id="ARBA00022737"/>
    </source>
</evidence>
<dbReference type="EMBL" id="MGHL01000019">
    <property type="protein sequence ID" value="OGM68736.1"/>
    <property type="molecule type" value="Genomic_DNA"/>
</dbReference>
<keyword evidence="9" id="KW-0862">Zinc</keyword>
<comment type="subcellular location">
    <subcellularLocation>
        <location evidence="1">Cytoplasm</location>
    </subcellularLocation>
</comment>
<keyword evidence="3" id="KW-0479">Metal-binding</keyword>
<dbReference type="InterPro" id="IPR027417">
    <property type="entry name" value="P-loop_NTPase"/>
</dbReference>
<evidence type="ECO:0000256" key="11">
    <source>
        <dbReference type="ARBA" id="ARBA00022881"/>
    </source>
</evidence>
<dbReference type="Pfam" id="PF17760">
    <property type="entry name" value="UvrA_inter"/>
    <property type="match status" value="1"/>
</dbReference>
<keyword evidence="13" id="KW-0234">DNA repair</keyword>
<dbReference type="GO" id="GO:0004518">
    <property type="term" value="F:nuclease activity"/>
    <property type="evidence" value="ECO:0007669"/>
    <property type="project" value="UniProtKB-KW"/>
</dbReference>
<feature type="domain" description="ABC transporter" evidence="17">
    <location>
        <begin position="597"/>
        <end position="935"/>
    </location>
</feature>
<dbReference type="InterPro" id="IPR017871">
    <property type="entry name" value="ABC_transporter-like_CS"/>
</dbReference>
<protein>
    <recommendedName>
        <fullName evidence="15">UvrABC system protein A</fullName>
    </recommendedName>
    <alternativeName>
        <fullName evidence="16">Excinuclease ABC subunit A</fullName>
    </alternativeName>
</protein>
<evidence type="ECO:0000256" key="5">
    <source>
        <dbReference type="ARBA" id="ARBA00022741"/>
    </source>
</evidence>
<dbReference type="PROSITE" id="PS50893">
    <property type="entry name" value="ABC_TRANSPORTER_2"/>
    <property type="match status" value="1"/>
</dbReference>
<evidence type="ECO:0000256" key="8">
    <source>
        <dbReference type="ARBA" id="ARBA00022771"/>
    </source>
</evidence>
<dbReference type="NCBIfam" id="TIGR00630">
    <property type="entry name" value="uvra"/>
    <property type="match status" value="1"/>
</dbReference>
<dbReference type="Gene3D" id="3.40.50.300">
    <property type="entry name" value="P-loop containing nucleotide triphosphate hydrolases"/>
    <property type="match status" value="3"/>
</dbReference>
<accession>A0A1F8BXF0</accession>
<keyword evidence="7" id="KW-0228">DNA excision</keyword>
<dbReference type="Gene3D" id="1.20.1580.10">
    <property type="entry name" value="ABC transporter ATPase like domain"/>
    <property type="match status" value="4"/>
</dbReference>
<keyword evidence="8" id="KW-0863">Zinc-finger</keyword>
<keyword evidence="4" id="KW-0677">Repeat</keyword>
<dbReference type="CDD" id="cd03270">
    <property type="entry name" value="ABC_UvrA_I"/>
    <property type="match status" value="1"/>
</dbReference>
<keyword evidence="5" id="KW-0547">Nucleotide-binding</keyword>
<keyword evidence="10" id="KW-0067">ATP-binding</keyword>
<dbReference type="PANTHER" id="PTHR43152">
    <property type="entry name" value="UVRABC SYSTEM PROTEIN A"/>
    <property type="match status" value="1"/>
</dbReference>
<dbReference type="AlphaFoldDB" id="A0A1F8BXF0"/>
<dbReference type="GO" id="GO:0009380">
    <property type="term" value="C:excinuclease repair complex"/>
    <property type="evidence" value="ECO:0007669"/>
    <property type="project" value="InterPro"/>
</dbReference>
<dbReference type="STRING" id="1802525.A2975_05560"/>
<evidence type="ECO:0000259" key="17">
    <source>
        <dbReference type="PROSITE" id="PS50893"/>
    </source>
</evidence>
<evidence type="ECO:0000256" key="15">
    <source>
        <dbReference type="ARBA" id="ARBA00039316"/>
    </source>
</evidence>
<evidence type="ECO:0000313" key="19">
    <source>
        <dbReference type="Proteomes" id="UP000178429"/>
    </source>
</evidence>
<dbReference type="PANTHER" id="PTHR43152:SF3">
    <property type="entry name" value="UVRABC SYSTEM PROTEIN A"/>
    <property type="match status" value="1"/>
</dbReference>